<evidence type="ECO:0000256" key="2">
    <source>
        <dbReference type="ARBA" id="ARBA00015214"/>
    </source>
</evidence>
<comment type="caution">
    <text evidence="6">The sequence shown here is derived from an EMBL/GenBank/DDBJ whole genome shotgun (WGS) entry which is preliminary data.</text>
</comment>
<keyword evidence="4" id="KW-0677">Repeat</keyword>
<dbReference type="PANTHER" id="PTHR19316:SF18">
    <property type="entry name" value="HSP70-BINDING PROTEIN 1"/>
    <property type="match status" value="1"/>
</dbReference>
<proteinExistence type="inferred from homology"/>
<dbReference type="Gene3D" id="1.25.10.10">
    <property type="entry name" value="Leucine-rich Repeat Variant"/>
    <property type="match status" value="1"/>
</dbReference>
<feature type="domain" description="Nucleotide exchange factor Fes1" evidence="5">
    <location>
        <begin position="1"/>
        <end position="80"/>
    </location>
</feature>
<comment type="similarity">
    <text evidence="1">Belongs to the FES1 family.</text>
</comment>
<evidence type="ECO:0000256" key="3">
    <source>
        <dbReference type="ARBA" id="ARBA00020719"/>
    </source>
</evidence>
<dbReference type="RefSeq" id="XP_067548825.1">
    <property type="nucleotide sequence ID" value="XM_067690350.1"/>
</dbReference>
<dbReference type="Pfam" id="PF08609">
    <property type="entry name" value="Fes1"/>
    <property type="match status" value="1"/>
</dbReference>
<sequence>MDKLLHWSIAQQAGDKEALAKIGEPDPKLLNQLFGGPDEVALMKESIAVAHNPKVETKDKEIALDNFEMLIENMDNANNIENLGLWHPIVDLLKNEVPDDLRIIVCGIIGTAVQNNPKSQEDFAKTNGLQELVKLAGDGQKKALQNKSLYAISSYIRNYKPGYKQFDESSGWDLIKLDSKDSKFDLRILSLVSSILSNGLDNEIESRFKKSKLVHYLASVLNLDSNSNLVDKSLNIISELHRLRYDFSDEETFEVDRGIQVVEGLSDKINLDDLNRAKQVTKK</sequence>
<evidence type="ECO:0000256" key="1">
    <source>
        <dbReference type="ARBA" id="ARBA00011045"/>
    </source>
</evidence>
<name>A0A8H7ZFP5_9ASCO</name>
<dbReference type="InterPro" id="IPR011989">
    <property type="entry name" value="ARM-like"/>
</dbReference>
<evidence type="ECO:0000256" key="4">
    <source>
        <dbReference type="ARBA" id="ARBA00022737"/>
    </source>
</evidence>
<evidence type="ECO:0000259" key="5">
    <source>
        <dbReference type="Pfam" id="PF08609"/>
    </source>
</evidence>
<dbReference type="InterPro" id="IPR050693">
    <property type="entry name" value="Hsp70_NEF-Inhibitors"/>
</dbReference>
<gene>
    <name evidence="6" type="ORF">I9W82_001589</name>
</gene>
<dbReference type="SUPFAM" id="SSF48371">
    <property type="entry name" value="ARM repeat"/>
    <property type="match status" value="1"/>
</dbReference>
<dbReference type="PANTHER" id="PTHR19316">
    <property type="entry name" value="PROTEIN FOLDING REGULATOR"/>
    <property type="match status" value="1"/>
</dbReference>
<dbReference type="Proteomes" id="UP000669133">
    <property type="component" value="Unassembled WGS sequence"/>
</dbReference>
<dbReference type="EMBL" id="JAEOAQ010000002">
    <property type="protein sequence ID" value="KAG5419709.1"/>
    <property type="molecule type" value="Genomic_DNA"/>
</dbReference>
<evidence type="ECO:0000313" key="7">
    <source>
        <dbReference type="Proteomes" id="UP000669133"/>
    </source>
</evidence>
<dbReference type="OrthoDB" id="10250458at2759"/>
<dbReference type="GO" id="GO:0005783">
    <property type="term" value="C:endoplasmic reticulum"/>
    <property type="evidence" value="ECO:0007669"/>
    <property type="project" value="TreeGrafter"/>
</dbReference>
<dbReference type="InterPro" id="IPR013918">
    <property type="entry name" value="Nucleotide_exch_fac_Fes1"/>
</dbReference>
<dbReference type="GeneID" id="93650218"/>
<accession>A0A8H7ZFP5</accession>
<protein>
    <recommendedName>
        <fullName evidence="3">Hsp70 nucleotide exchange factor FES1</fullName>
    </recommendedName>
    <alternativeName>
        <fullName evidence="2">Hsp70 nucleotide exchange factor fes1</fullName>
    </alternativeName>
</protein>
<evidence type="ECO:0000313" key="6">
    <source>
        <dbReference type="EMBL" id="KAG5419709.1"/>
    </source>
</evidence>
<dbReference type="InterPro" id="IPR016024">
    <property type="entry name" value="ARM-type_fold"/>
</dbReference>
<dbReference type="GO" id="GO:0000774">
    <property type="term" value="F:adenyl-nucleotide exchange factor activity"/>
    <property type="evidence" value="ECO:0007669"/>
    <property type="project" value="TreeGrafter"/>
</dbReference>
<organism evidence="6 7">
    <name type="scientific">Candida metapsilosis</name>
    <dbReference type="NCBI Taxonomy" id="273372"/>
    <lineage>
        <taxon>Eukaryota</taxon>
        <taxon>Fungi</taxon>
        <taxon>Dikarya</taxon>
        <taxon>Ascomycota</taxon>
        <taxon>Saccharomycotina</taxon>
        <taxon>Pichiomycetes</taxon>
        <taxon>Debaryomycetaceae</taxon>
        <taxon>Candida/Lodderomyces clade</taxon>
        <taxon>Candida</taxon>
    </lineage>
</organism>
<keyword evidence="7" id="KW-1185">Reference proteome</keyword>
<dbReference type="AlphaFoldDB" id="A0A8H7ZFP5"/>
<reference evidence="6 7" key="1">
    <citation type="submission" date="2020-12" db="EMBL/GenBank/DDBJ databases">
        <title>Effect of drift, selection, and recombination on the evolution of hybrid genomes in Candida yeast pathogens.</title>
        <authorList>
            <person name="Mixao V."/>
            <person name="Ksiezopolska E."/>
            <person name="Saus E."/>
            <person name="Boekhout T."/>
            <person name="Gacser A."/>
            <person name="Gabaldon T."/>
        </authorList>
    </citation>
    <scope>NUCLEOTIDE SEQUENCE [LARGE SCALE GENOMIC DNA]</scope>
    <source>
        <strain evidence="6 7">BP57</strain>
    </source>
</reference>